<accession>A0A5R9GE94</accession>
<comment type="caution">
    <text evidence="1">The sequence shown here is derived from an EMBL/GenBank/DDBJ whole genome shotgun (WGS) entry which is preliminary data.</text>
</comment>
<dbReference type="EMBL" id="VCIW01000008">
    <property type="protein sequence ID" value="TLS51668.1"/>
    <property type="molecule type" value="Genomic_DNA"/>
</dbReference>
<gene>
    <name evidence="1" type="ORF">FE782_14300</name>
</gene>
<evidence type="ECO:0000313" key="2">
    <source>
        <dbReference type="Proteomes" id="UP000309676"/>
    </source>
</evidence>
<proteinExistence type="predicted"/>
<keyword evidence="2" id="KW-1185">Reference proteome</keyword>
<dbReference type="AlphaFoldDB" id="A0A5R9GE94"/>
<dbReference type="OrthoDB" id="7061841at2"/>
<evidence type="ECO:0000313" key="1">
    <source>
        <dbReference type="EMBL" id="TLS51668.1"/>
    </source>
</evidence>
<dbReference type="Proteomes" id="UP000309676">
    <property type="component" value="Unassembled WGS sequence"/>
</dbReference>
<protein>
    <submittedName>
        <fullName evidence="1">Uncharacterized protein</fullName>
    </submittedName>
</protein>
<organism evidence="1 2">
    <name type="scientific">Paenibacillus antri</name>
    <dbReference type="NCBI Taxonomy" id="2582848"/>
    <lineage>
        <taxon>Bacteria</taxon>
        <taxon>Bacillati</taxon>
        <taxon>Bacillota</taxon>
        <taxon>Bacilli</taxon>
        <taxon>Bacillales</taxon>
        <taxon>Paenibacillaceae</taxon>
        <taxon>Paenibacillus</taxon>
    </lineage>
</organism>
<reference evidence="1 2" key="1">
    <citation type="submission" date="2019-05" db="EMBL/GenBank/DDBJ databases">
        <authorList>
            <person name="Narsing Rao M.P."/>
            <person name="Li W.J."/>
        </authorList>
    </citation>
    <scope>NUCLEOTIDE SEQUENCE [LARGE SCALE GENOMIC DNA]</scope>
    <source>
        <strain evidence="1 2">SYSU_K30003</strain>
    </source>
</reference>
<name>A0A5R9GE94_9BACL</name>
<sequence length="96" mass="10741">MRAGNEADRDCKGCRSDFRVTEERIDKILSSPMFRPGSVYCVPDAVYEERLARCRACPKLIDGHTCVACGCLVRITAKLKEKRCPLPGGAEWETYA</sequence>
<dbReference type="InterPro" id="IPR046169">
    <property type="entry name" value="DUF6171"/>
</dbReference>
<dbReference type="Pfam" id="PF19668">
    <property type="entry name" value="DUF6171"/>
    <property type="match status" value="1"/>
</dbReference>